<keyword evidence="2" id="KW-1185">Reference proteome</keyword>
<gene>
    <name evidence="1" type="ORF">STEHIDRAFT_135911</name>
</gene>
<sequence length="102" mass="11641">MSTTRCENYSFPWIFKDCRERTGPHRSVGLYRTLNPSSGQSDFRVVAARKIAHFETELPYLLGSTNPCPTAICTRGRFTQHRCQGFFTDLHACLLVNASLQR</sequence>
<dbReference type="eggNOG" id="ENOG502S6CP">
    <property type="taxonomic scope" value="Eukaryota"/>
</dbReference>
<dbReference type="Proteomes" id="UP000053927">
    <property type="component" value="Unassembled WGS sequence"/>
</dbReference>
<evidence type="ECO:0000313" key="1">
    <source>
        <dbReference type="EMBL" id="EIM79049.1"/>
    </source>
</evidence>
<proteinExistence type="predicted"/>
<name>R7RVJ3_STEHR</name>
<reference evidence="2" key="1">
    <citation type="journal article" date="2012" name="Science">
        <title>The Paleozoic origin of enzymatic lignin decomposition reconstructed from 31 fungal genomes.</title>
        <authorList>
            <person name="Floudas D."/>
            <person name="Binder M."/>
            <person name="Riley R."/>
            <person name="Barry K."/>
            <person name="Blanchette R.A."/>
            <person name="Henrissat B."/>
            <person name="Martinez A.T."/>
            <person name="Otillar R."/>
            <person name="Spatafora J.W."/>
            <person name="Yadav J.S."/>
            <person name="Aerts A."/>
            <person name="Benoit I."/>
            <person name="Boyd A."/>
            <person name="Carlson A."/>
            <person name="Copeland A."/>
            <person name="Coutinho P.M."/>
            <person name="de Vries R.P."/>
            <person name="Ferreira P."/>
            <person name="Findley K."/>
            <person name="Foster B."/>
            <person name="Gaskell J."/>
            <person name="Glotzer D."/>
            <person name="Gorecki P."/>
            <person name="Heitman J."/>
            <person name="Hesse C."/>
            <person name="Hori C."/>
            <person name="Igarashi K."/>
            <person name="Jurgens J.A."/>
            <person name="Kallen N."/>
            <person name="Kersten P."/>
            <person name="Kohler A."/>
            <person name="Kuees U."/>
            <person name="Kumar T.K.A."/>
            <person name="Kuo A."/>
            <person name="LaButti K."/>
            <person name="Larrondo L.F."/>
            <person name="Lindquist E."/>
            <person name="Ling A."/>
            <person name="Lombard V."/>
            <person name="Lucas S."/>
            <person name="Lundell T."/>
            <person name="Martin R."/>
            <person name="McLaughlin D.J."/>
            <person name="Morgenstern I."/>
            <person name="Morin E."/>
            <person name="Murat C."/>
            <person name="Nagy L.G."/>
            <person name="Nolan M."/>
            <person name="Ohm R.A."/>
            <person name="Patyshakuliyeva A."/>
            <person name="Rokas A."/>
            <person name="Ruiz-Duenas F.J."/>
            <person name="Sabat G."/>
            <person name="Salamov A."/>
            <person name="Samejima M."/>
            <person name="Schmutz J."/>
            <person name="Slot J.C."/>
            <person name="St John F."/>
            <person name="Stenlid J."/>
            <person name="Sun H."/>
            <person name="Sun S."/>
            <person name="Syed K."/>
            <person name="Tsang A."/>
            <person name="Wiebenga A."/>
            <person name="Young D."/>
            <person name="Pisabarro A."/>
            <person name="Eastwood D.C."/>
            <person name="Martin F."/>
            <person name="Cullen D."/>
            <person name="Grigoriev I.V."/>
            <person name="Hibbett D.S."/>
        </authorList>
    </citation>
    <scope>NUCLEOTIDE SEQUENCE [LARGE SCALE GENOMIC DNA]</scope>
    <source>
        <strain evidence="2">FP-91666</strain>
    </source>
</reference>
<evidence type="ECO:0000313" key="2">
    <source>
        <dbReference type="Proteomes" id="UP000053927"/>
    </source>
</evidence>
<dbReference type="OMA" id="CPTAICT"/>
<organism evidence="1 2">
    <name type="scientific">Stereum hirsutum (strain FP-91666)</name>
    <name type="common">White-rot fungus</name>
    <dbReference type="NCBI Taxonomy" id="721885"/>
    <lineage>
        <taxon>Eukaryota</taxon>
        <taxon>Fungi</taxon>
        <taxon>Dikarya</taxon>
        <taxon>Basidiomycota</taxon>
        <taxon>Agaricomycotina</taxon>
        <taxon>Agaricomycetes</taxon>
        <taxon>Russulales</taxon>
        <taxon>Stereaceae</taxon>
        <taxon>Stereum</taxon>
    </lineage>
</organism>
<accession>R7RVJ3</accession>
<dbReference type="GeneID" id="18798490"/>
<dbReference type="KEGG" id="shs:STEHIDRAFT_135911"/>
<dbReference type="EMBL" id="JH687424">
    <property type="protein sequence ID" value="EIM79049.1"/>
    <property type="molecule type" value="Genomic_DNA"/>
</dbReference>
<dbReference type="RefSeq" id="XP_007311852.1">
    <property type="nucleotide sequence ID" value="XM_007311790.1"/>
</dbReference>
<dbReference type="AlphaFoldDB" id="R7RVJ3"/>
<protein>
    <submittedName>
        <fullName evidence="1">Uncharacterized protein</fullName>
    </submittedName>
</protein>
<dbReference type="OrthoDB" id="2387577at2759"/>